<dbReference type="Pfam" id="PF00274">
    <property type="entry name" value="Glycolytic"/>
    <property type="match status" value="1"/>
</dbReference>
<comment type="similarity">
    <text evidence="3">Belongs to the class I fructose-bisphosphate aldolase family.</text>
</comment>
<dbReference type="EC" id="4.1.2.13" evidence="4"/>
<dbReference type="FunFam" id="3.20.20.70:FF:000140">
    <property type="entry name" value="Fructose-bisphosphate aldolase"/>
    <property type="match status" value="1"/>
</dbReference>
<dbReference type="SUPFAM" id="SSF51569">
    <property type="entry name" value="Aldolase"/>
    <property type="match status" value="1"/>
</dbReference>
<evidence type="ECO:0000313" key="10">
    <source>
        <dbReference type="Proteomes" id="UP000198519"/>
    </source>
</evidence>
<sequence length="342" mass="37188">MSIKEQLRDTIDALVQGGKGILAADESSPTIAKRFAAINTESTEENRRRYRSLVLETPDLGKFVNGVILFEETLTQVGSDGVPLPQVAMRQGIVPGIKVDKGKVPLANAPGDEITRGLDGLEERLDAYIALGARFAKWRCVYHIDHHNPGRLAVAQNANVLASYAAICQSKGVVPIVEPEVLIDGDHPIERCAEVSEQVLHEVFHALHQHRVILEAMLLKPSMITPGKAHPGQATPEQVAEWTLKVFQRVVPAAVPGINFLSGGQTPVEATENLNAINCMVKRPWNLSFSYGRALQEPALKAWMGQADRVAAAQSALYHRAKMNGLATLGAYTPDMESDAMV</sequence>
<name>A0A1I4P131_9GAMM</name>
<evidence type="ECO:0000256" key="7">
    <source>
        <dbReference type="ARBA" id="ARBA00029799"/>
    </source>
</evidence>
<dbReference type="RefSeq" id="WP_092021608.1">
    <property type="nucleotide sequence ID" value="NZ_FOUE01000002.1"/>
</dbReference>
<dbReference type="UniPathway" id="UPA00109">
    <property type="reaction ID" value="UER00183"/>
</dbReference>
<comment type="pathway">
    <text evidence="2">Carbohydrate degradation; glycolysis; D-glyceraldehyde 3-phosphate and glycerone phosphate from D-glucose: step 4/4.</text>
</comment>
<dbReference type="EMBL" id="FOUE01000002">
    <property type="protein sequence ID" value="SFM21240.1"/>
    <property type="molecule type" value="Genomic_DNA"/>
</dbReference>
<dbReference type="NCBIfam" id="NF033379">
    <property type="entry name" value="FrucBisAld_I"/>
    <property type="match status" value="1"/>
</dbReference>
<keyword evidence="5" id="KW-0324">Glycolysis</keyword>
<accession>A0A1I4P131</accession>
<keyword evidence="6" id="KW-0456">Lyase</keyword>
<evidence type="ECO:0000256" key="3">
    <source>
        <dbReference type="ARBA" id="ARBA00010387"/>
    </source>
</evidence>
<gene>
    <name evidence="9" type="ORF">SAMN04487963_1738</name>
</gene>
<evidence type="ECO:0000256" key="5">
    <source>
        <dbReference type="ARBA" id="ARBA00023152"/>
    </source>
</evidence>
<organism evidence="9 10">
    <name type="scientific">Marinobacter zhejiangensis</name>
    <dbReference type="NCBI Taxonomy" id="488535"/>
    <lineage>
        <taxon>Bacteria</taxon>
        <taxon>Pseudomonadati</taxon>
        <taxon>Pseudomonadota</taxon>
        <taxon>Gammaproteobacteria</taxon>
        <taxon>Pseudomonadales</taxon>
        <taxon>Marinobacteraceae</taxon>
        <taxon>Marinobacter</taxon>
    </lineage>
</organism>
<dbReference type="Proteomes" id="UP000198519">
    <property type="component" value="Unassembled WGS sequence"/>
</dbReference>
<dbReference type="GO" id="GO:0004332">
    <property type="term" value="F:fructose-bisphosphate aldolase activity"/>
    <property type="evidence" value="ECO:0007669"/>
    <property type="project" value="UniProtKB-EC"/>
</dbReference>
<evidence type="ECO:0000313" key="9">
    <source>
        <dbReference type="EMBL" id="SFM21240.1"/>
    </source>
</evidence>
<dbReference type="OrthoDB" id="9793595at2"/>
<dbReference type="PANTHER" id="PTHR11627">
    <property type="entry name" value="FRUCTOSE-BISPHOSPHATE ALDOLASE"/>
    <property type="match status" value="1"/>
</dbReference>
<evidence type="ECO:0000256" key="4">
    <source>
        <dbReference type="ARBA" id="ARBA00013068"/>
    </source>
</evidence>
<dbReference type="GO" id="GO:0006096">
    <property type="term" value="P:glycolytic process"/>
    <property type="evidence" value="ECO:0007669"/>
    <property type="project" value="UniProtKB-UniPathway"/>
</dbReference>
<dbReference type="InterPro" id="IPR013785">
    <property type="entry name" value="Aldolase_TIM"/>
</dbReference>
<dbReference type="STRING" id="488535.SAMN04487963_1738"/>
<dbReference type="CDD" id="cd00948">
    <property type="entry name" value="FBP_aldolase_I_a"/>
    <property type="match status" value="1"/>
</dbReference>
<keyword evidence="10" id="KW-1185">Reference proteome</keyword>
<comment type="catalytic activity">
    <reaction evidence="1">
        <text>beta-D-fructose 1,6-bisphosphate = D-glyceraldehyde 3-phosphate + dihydroxyacetone phosphate</text>
        <dbReference type="Rhea" id="RHEA:14729"/>
        <dbReference type="ChEBI" id="CHEBI:32966"/>
        <dbReference type="ChEBI" id="CHEBI:57642"/>
        <dbReference type="ChEBI" id="CHEBI:59776"/>
        <dbReference type="EC" id="4.1.2.13"/>
    </reaction>
</comment>
<evidence type="ECO:0000256" key="8">
    <source>
        <dbReference type="ARBA" id="ARBA00072515"/>
    </source>
</evidence>
<dbReference type="Gene3D" id="3.20.20.70">
    <property type="entry name" value="Aldolase class I"/>
    <property type="match status" value="1"/>
</dbReference>
<evidence type="ECO:0000256" key="1">
    <source>
        <dbReference type="ARBA" id="ARBA00000441"/>
    </source>
</evidence>
<protein>
    <recommendedName>
        <fullName evidence="8">Probable fructose-bisphosphate aldolase class 1</fullName>
        <ecNumber evidence="4">4.1.2.13</ecNumber>
    </recommendedName>
    <alternativeName>
        <fullName evidence="7">Fructose-bisphosphate aldolase class I</fullName>
    </alternativeName>
</protein>
<evidence type="ECO:0000256" key="2">
    <source>
        <dbReference type="ARBA" id="ARBA00004714"/>
    </source>
</evidence>
<dbReference type="AlphaFoldDB" id="A0A1I4P131"/>
<proteinExistence type="inferred from homology"/>
<evidence type="ECO:0000256" key="6">
    <source>
        <dbReference type="ARBA" id="ARBA00023239"/>
    </source>
</evidence>
<dbReference type="InterPro" id="IPR000741">
    <property type="entry name" value="FBA_I"/>
</dbReference>
<reference evidence="10" key="1">
    <citation type="submission" date="2016-10" db="EMBL/GenBank/DDBJ databases">
        <authorList>
            <person name="Varghese N."/>
            <person name="Submissions S."/>
        </authorList>
    </citation>
    <scope>NUCLEOTIDE SEQUENCE [LARGE SCALE GENOMIC DNA]</scope>
    <source>
        <strain evidence="10">CGMCC 1.7061</strain>
    </source>
</reference>